<reference evidence="6" key="1">
    <citation type="journal article" date="2012" name="Nat. Biotechnol.">
        <title>Reference genome sequence of the model plant Setaria.</title>
        <authorList>
            <person name="Bennetzen J.L."/>
            <person name="Schmutz J."/>
            <person name="Wang H."/>
            <person name="Percifield R."/>
            <person name="Hawkins J."/>
            <person name="Pontaroli A.C."/>
            <person name="Estep M."/>
            <person name="Feng L."/>
            <person name="Vaughn J.N."/>
            <person name="Grimwood J."/>
            <person name="Jenkins J."/>
            <person name="Barry K."/>
            <person name="Lindquist E."/>
            <person name="Hellsten U."/>
            <person name="Deshpande S."/>
            <person name="Wang X."/>
            <person name="Wu X."/>
            <person name="Mitros T."/>
            <person name="Triplett J."/>
            <person name="Yang X."/>
            <person name="Ye C.Y."/>
            <person name="Mauro-Herrera M."/>
            <person name="Wang L."/>
            <person name="Li P."/>
            <person name="Sharma M."/>
            <person name="Sharma R."/>
            <person name="Ronald P.C."/>
            <person name="Panaud O."/>
            <person name="Kellogg E.A."/>
            <person name="Brutnell T.P."/>
            <person name="Doust A.N."/>
            <person name="Tuskan G.A."/>
            <person name="Rokhsar D."/>
            <person name="Devos K.M."/>
        </authorList>
    </citation>
    <scope>NUCLEOTIDE SEQUENCE [LARGE SCALE GENOMIC DNA]</scope>
    <source>
        <strain evidence="6">Yugu1</strain>
    </source>
</reference>
<feature type="domain" description="RING-type" evidence="5">
    <location>
        <begin position="139"/>
        <end position="173"/>
    </location>
</feature>
<feature type="non-terminal residue" evidence="6">
    <location>
        <position position="1"/>
    </location>
</feature>
<sequence length="186" mass="20428">INWPLFLTSLSQHRLQVEQLLQVPVQAAVQQQISLQNNGNLLNLMDNVASNVLMQKKEEIAHLHVKIQNIEEALQAALQWKDFEMGRYKMLISQLSRMQGTNAQGHGLTNELESTGSGNNQAMNMEGTAGENTSPILICSVCCFRGACMLILPCQHLCACKSCEVNLTLCPVCGSAKTNAIEARFG</sequence>
<keyword evidence="2 4" id="KW-0863">Zinc-finger</keyword>
<dbReference type="PROSITE" id="PS50089">
    <property type="entry name" value="ZF_RING_2"/>
    <property type="match status" value="1"/>
</dbReference>
<dbReference type="PANTHER" id="PTHR42647">
    <property type="entry name" value="SBP (S-RIBONUCLEASE BINDING PROTEIN) FAMILY PROTEIN"/>
    <property type="match status" value="1"/>
</dbReference>
<accession>A0A368PXP6</accession>
<gene>
    <name evidence="6" type="ORF">SETIT_2G101900v2</name>
</gene>
<evidence type="ECO:0000256" key="4">
    <source>
        <dbReference type="PROSITE-ProRule" id="PRU00175"/>
    </source>
</evidence>
<proteinExistence type="predicted"/>
<dbReference type="InterPro" id="IPR013083">
    <property type="entry name" value="Znf_RING/FYVE/PHD"/>
</dbReference>
<dbReference type="EMBL" id="CM003529">
    <property type="protein sequence ID" value="RCV10304.1"/>
    <property type="molecule type" value="Genomic_DNA"/>
</dbReference>
<reference evidence="6" key="2">
    <citation type="submission" date="2015-07" db="EMBL/GenBank/DDBJ databases">
        <authorList>
            <person name="Noorani M."/>
        </authorList>
    </citation>
    <scope>NUCLEOTIDE SEQUENCE</scope>
    <source>
        <strain evidence="6">Yugu1</strain>
    </source>
</reference>
<keyword evidence="3" id="KW-0862">Zinc</keyword>
<evidence type="ECO:0000256" key="1">
    <source>
        <dbReference type="ARBA" id="ARBA00022723"/>
    </source>
</evidence>
<evidence type="ECO:0000259" key="5">
    <source>
        <dbReference type="PROSITE" id="PS50089"/>
    </source>
</evidence>
<evidence type="ECO:0000256" key="3">
    <source>
        <dbReference type="ARBA" id="ARBA00022833"/>
    </source>
</evidence>
<evidence type="ECO:0000313" key="6">
    <source>
        <dbReference type="EMBL" id="RCV10304.1"/>
    </source>
</evidence>
<keyword evidence="1" id="KW-0479">Metal-binding</keyword>
<dbReference type="InterPro" id="IPR001841">
    <property type="entry name" value="Znf_RING"/>
</dbReference>
<organism evidence="6">
    <name type="scientific">Setaria italica</name>
    <name type="common">Foxtail millet</name>
    <name type="synonym">Panicum italicum</name>
    <dbReference type="NCBI Taxonomy" id="4555"/>
    <lineage>
        <taxon>Eukaryota</taxon>
        <taxon>Viridiplantae</taxon>
        <taxon>Streptophyta</taxon>
        <taxon>Embryophyta</taxon>
        <taxon>Tracheophyta</taxon>
        <taxon>Spermatophyta</taxon>
        <taxon>Magnoliopsida</taxon>
        <taxon>Liliopsida</taxon>
        <taxon>Poales</taxon>
        <taxon>Poaceae</taxon>
        <taxon>PACMAD clade</taxon>
        <taxon>Panicoideae</taxon>
        <taxon>Panicodae</taxon>
        <taxon>Paniceae</taxon>
        <taxon>Cenchrinae</taxon>
        <taxon>Setaria</taxon>
    </lineage>
</organism>
<evidence type="ECO:0000256" key="2">
    <source>
        <dbReference type="ARBA" id="ARBA00022771"/>
    </source>
</evidence>
<dbReference type="Gene3D" id="3.30.40.10">
    <property type="entry name" value="Zinc/RING finger domain, C3HC4 (zinc finger)"/>
    <property type="match status" value="1"/>
</dbReference>
<dbReference type="OrthoDB" id="1711136at2759"/>
<name>A0A368PXP6_SETIT</name>
<dbReference type="GO" id="GO:0008270">
    <property type="term" value="F:zinc ion binding"/>
    <property type="evidence" value="ECO:0007669"/>
    <property type="project" value="UniProtKB-KW"/>
</dbReference>
<dbReference type="AlphaFoldDB" id="A0A368PXP6"/>
<protein>
    <recommendedName>
        <fullName evidence="5">RING-type domain-containing protein</fullName>
    </recommendedName>
</protein>
<dbReference type="STRING" id="4555.A0A368PXP6"/>
<dbReference type="Pfam" id="PF13920">
    <property type="entry name" value="zf-C3HC4_3"/>
    <property type="match status" value="1"/>
</dbReference>
<dbReference type="PANTHER" id="PTHR42647:SF31">
    <property type="entry name" value="RING-TYPE DOMAIN-CONTAINING PROTEIN"/>
    <property type="match status" value="1"/>
</dbReference>